<evidence type="ECO:0000313" key="3">
    <source>
        <dbReference type="Proteomes" id="UP000019678"/>
    </source>
</evidence>
<name>A0A017SY72_9BACT</name>
<accession>A0A017SY72</accession>
<dbReference type="eggNOG" id="COG2319">
    <property type="taxonomic scope" value="Bacteria"/>
</dbReference>
<dbReference type="PROSITE" id="PS50082">
    <property type="entry name" value="WD_REPEATS_2"/>
    <property type="match status" value="1"/>
</dbReference>
<dbReference type="Pfam" id="PF00400">
    <property type="entry name" value="WD40"/>
    <property type="match status" value="1"/>
</dbReference>
<dbReference type="Proteomes" id="UP000019678">
    <property type="component" value="Unassembled WGS sequence"/>
</dbReference>
<keyword evidence="3" id="KW-1185">Reference proteome</keyword>
<evidence type="ECO:0008006" key="4">
    <source>
        <dbReference type="Google" id="ProtNLM"/>
    </source>
</evidence>
<sequence length="753" mass="80643">MVRGGRLELRGARRGSMASPTYTVKVLKKDEVSAELEVKATQDDVVGLWPSLVLRLLEDPPGSPLKGKRVYDPEESAALQREVIAGVVLVKAKKGSAVLRVEVRDPKFVGHLKKGLAWDSYHYPTDSTRLVDAAFVPDGSLAVVGSSSGVAELRPVSAKGLGATKAWLNHPGLVAVDARGERILTAGGTTVALWDGAGKAQVGVFEVGEEVACARLSPTGDRVAVGFREGGAVLIDGEKGAVRARYEGGIGPVQAVAFASDGESVLVGGGDGVTRRYGIRGTLLEALAGHEGAVRGISVSEDGRQVVTVGEEGTARVFQEGTFVRALRHDEKLNTVFQGALPGAARDAAVFFRGAGLMEVTLPGGELREIAAPRERFSALIAASGLVLTATTERARLIRRDGTEVREVKLPRVGLGGSITSQFLFLSPDERWLAAPHLSSDHKDGRVELHAVEGREVVRLPNPSAGVPPREDTVQAVAWVDAERLLVGYAMHPAILWSVTGERLATLDERTYEIQVAGEAIVTRQSPWFETPGGFTVRDRALTVLGTLPSRNEGRLWSVSRDGRYAVLSEEGDAPTYRVWDLATRETWALDPRGKVGTATFAGSDRYLVLCPPYDGRAGVRIFDVAARAHLATIPREEEVWQVFFAKDGESLYLVSSSYIERFDRGGASLGRIDAPPPVPFQRPIVGAHLDARGVIFTSSEDTPTVRVWKKGDTPMNAHAGWSGGRLVQHAKSGLMLGVGQRSVEVFALLGKA</sequence>
<dbReference type="PANTHER" id="PTHR19879">
    <property type="entry name" value="TRANSCRIPTION INITIATION FACTOR TFIID"/>
    <property type="match status" value="1"/>
</dbReference>
<reference evidence="2 3" key="1">
    <citation type="submission" date="2013-05" db="EMBL/GenBank/DDBJ databases">
        <title>Genome assembly of Chondromyces apiculatus DSM 436.</title>
        <authorList>
            <person name="Sharma G."/>
            <person name="Khatri I."/>
            <person name="Kaur C."/>
            <person name="Mayilraj S."/>
            <person name="Subramanian S."/>
        </authorList>
    </citation>
    <scope>NUCLEOTIDE SEQUENCE [LARGE SCALE GENOMIC DNA]</scope>
    <source>
        <strain evidence="2 3">DSM 436</strain>
    </source>
</reference>
<evidence type="ECO:0000256" key="1">
    <source>
        <dbReference type="PROSITE-ProRule" id="PRU00221"/>
    </source>
</evidence>
<dbReference type="SUPFAM" id="SSF50952">
    <property type="entry name" value="Soluble quinoprotein glucose dehydrogenase"/>
    <property type="match status" value="1"/>
</dbReference>
<dbReference type="InterPro" id="IPR001680">
    <property type="entry name" value="WD40_rpt"/>
</dbReference>
<dbReference type="SMART" id="SM00320">
    <property type="entry name" value="WD40"/>
    <property type="match status" value="3"/>
</dbReference>
<dbReference type="SUPFAM" id="SSF50998">
    <property type="entry name" value="Quinoprotein alcohol dehydrogenase-like"/>
    <property type="match status" value="1"/>
</dbReference>
<evidence type="ECO:0000313" key="2">
    <source>
        <dbReference type="EMBL" id="EYF01913.1"/>
    </source>
</evidence>
<dbReference type="PANTHER" id="PTHR19879:SF9">
    <property type="entry name" value="TRANSCRIPTION INITIATION FACTOR TFIID SUBUNIT 5"/>
    <property type="match status" value="1"/>
</dbReference>
<protein>
    <recommendedName>
        <fullName evidence="4">WD40 repeat domain-containing protein</fullName>
    </recommendedName>
</protein>
<organism evidence="2 3">
    <name type="scientific">Chondromyces apiculatus DSM 436</name>
    <dbReference type="NCBI Taxonomy" id="1192034"/>
    <lineage>
        <taxon>Bacteria</taxon>
        <taxon>Pseudomonadati</taxon>
        <taxon>Myxococcota</taxon>
        <taxon>Polyangia</taxon>
        <taxon>Polyangiales</taxon>
        <taxon>Polyangiaceae</taxon>
        <taxon>Chondromyces</taxon>
    </lineage>
</organism>
<dbReference type="InterPro" id="IPR011047">
    <property type="entry name" value="Quinoprotein_ADH-like_sf"/>
</dbReference>
<dbReference type="InterPro" id="IPR015943">
    <property type="entry name" value="WD40/YVTN_repeat-like_dom_sf"/>
</dbReference>
<dbReference type="EMBL" id="ASRX01000069">
    <property type="protein sequence ID" value="EYF01913.1"/>
    <property type="molecule type" value="Genomic_DNA"/>
</dbReference>
<dbReference type="AlphaFoldDB" id="A0A017SY72"/>
<gene>
    <name evidence="2" type="ORF">CAP_7681</name>
</gene>
<dbReference type="Gene3D" id="2.130.10.10">
    <property type="entry name" value="YVTN repeat-like/Quinoprotein amine dehydrogenase"/>
    <property type="match status" value="2"/>
</dbReference>
<keyword evidence="1" id="KW-0853">WD repeat</keyword>
<dbReference type="STRING" id="1192034.CAP_7681"/>
<dbReference type="InterPro" id="IPR011041">
    <property type="entry name" value="Quinoprot_gluc/sorb_DH_b-prop"/>
</dbReference>
<proteinExistence type="predicted"/>
<feature type="repeat" description="WD" evidence="1">
    <location>
        <begin position="287"/>
        <end position="319"/>
    </location>
</feature>
<comment type="caution">
    <text evidence="2">The sequence shown here is derived from an EMBL/GenBank/DDBJ whole genome shotgun (WGS) entry which is preliminary data.</text>
</comment>